<accession>A0A1E2RX71</accession>
<comment type="caution">
    <text evidence="2">The sequence shown here is derived from an EMBL/GenBank/DDBJ whole genome shotgun (WGS) entry which is preliminary data.</text>
</comment>
<feature type="compositionally biased region" description="Basic and acidic residues" evidence="1">
    <location>
        <begin position="1"/>
        <end position="10"/>
    </location>
</feature>
<feature type="compositionally biased region" description="Low complexity" evidence="1">
    <location>
        <begin position="148"/>
        <end position="158"/>
    </location>
</feature>
<sequence length="201" mass="21762">MSNMRHDRPNHNGPNRSGAPADRPRPDGPHHTASGQAPGRHGQNPAFQDPAFQDPTFQDPAFQDAAFPDPYAQDPYVRDPYAQNPYPQDPYAQDPYVQDPAFDGAPGWQGQPGPVGSGNASEELTPDAIARHIAPEPPRNLSERPRAAARPPGKPARANKQRASSFATCGTVSPSSLPAAARAHGRPQSVDRRHRQPVRSR</sequence>
<keyword evidence="3" id="KW-1185">Reference proteome</keyword>
<name>A0A1E2RX71_9HYPH</name>
<evidence type="ECO:0000313" key="3">
    <source>
        <dbReference type="Proteomes" id="UP000095087"/>
    </source>
</evidence>
<reference evidence="2 3" key="1">
    <citation type="submission" date="2016-07" db="EMBL/GenBank/DDBJ databases">
        <title>Draft genome sequence of Methyloligella halotolerans C2T (VKM B-2706T=CCUG 61687T=DSM 25045T), a halotolerant polyhydroxybutyrate accumulating methylotroph.</title>
        <authorList>
            <person name="Vasilenko O.V."/>
            <person name="Doronina N.V."/>
            <person name="Poroshina M.N."/>
            <person name="Tarlachkov S.V."/>
            <person name="Trotsenko Y.A."/>
        </authorList>
    </citation>
    <scope>NUCLEOTIDE SEQUENCE [LARGE SCALE GENOMIC DNA]</scope>
    <source>
        <strain evidence="2 3">VKM B-2706</strain>
    </source>
</reference>
<feature type="compositionally biased region" description="Low complexity" evidence="1">
    <location>
        <begin position="79"/>
        <end position="100"/>
    </location>
</feature>
<dbReference type="Proteomes" id="UP000095087">
    <property type="component" value="Unassembled WGS sequence"/>
</dbReference>
<gene>
    <name evidence="2" type="ORF">A7A08_02498</name>
</gene>
<feature type="region of interest" description="Disordered" evidence="1">
    <location>
        <begin position="1"/>
        <end position="201"/>
    </location>
</feature>
<dbReference type="STRING" id="1177755.A7A08_02498"/>
<dbReference type="EMBL" id="MASI01000006">
    <property type="protein sequence ID" value="ODA66730.1"/>
    <property type="molecule type" value="Genomic_DNA"/>
</dbReference>
<evidence type="ECO:0000313" key="2">
    <source>
        <dbReference type="EMBL" id="ODA66730.1"/>
    </source>
</evidence>
<protein>
    <submittedName>
        <fullName evidence="2">Uncharacterized protein</fullName>
    </submittedName>
</protein>
<evidence type="ECO:0000256" key="1">
    <source>
        <dbReference type="SAM" id="MobiDB-lite"/>
    </source>
</evidence>
<feature type="compositionally biased region" description="Polar residues" evidence="1">
    <location>
        <begin position="161"/>
        <end position="176"/>
    </location>
</feature>
<proteinExistence type="predicted"/>
<dbReference type="AlphaFoldDB" id="A0A1E2RX71"/>
<organism evidence="2 3">
    <name type="scientific">Methyloligella halotolerans</name>
    <dbReference type="NCBI Taxonomy" id="1177755"/>
    <lineage>
        <taxon>Bacteria</taxon>
        <taxon>Pseudomonadati</taxon>
        <taxon>Pseudomonadota</taxon>
        <taxon>Alphaproteobacteria</taxon>
        <taxon>Hyphomicrobiales</taxon>
        <taxon>Hyphomicrobiaceae</taxon>
        <taxon>Methyloligella</taxon>
    </lineage>
</organism>
<feature type="compositionally biased region" description="Basic residues" evidence="1">
    <location>
        <begin position="192"/>
        <end position="201"/>
    </location>
</feature>